<feature type="binding site" evidence="14">
    <location>
        <position position="155"/>
    </location>
    <ligand>
        <name>FMN</name>
        <dbReference type="ChEBI" id="CHEBI:58210"/>
    </ligand>
</feature>
<dbReference type="CDD" id="cd02801">
    <property type="entry name" value="DUS_like_FMN"/>
    <property type="match status" value="1"/>
</dbReference>
<evidence type="ECO:0000256" key="9">
    <source>
        <dbReference type="ARBA" id="ARBA00023002"/>
    </source>
</evidence>
<evidence type="ECO:0000256" key="10">
    <source>
        <dbReference type="ARBA" id="ARBA00048205"/>
    </source>
</evidence>
<evidence type="ECO:0000256" key="3">
    <source>
        <dbReference type="ARBA" id="ARBA00022555"/>
    </source>
</evidence>
<dbReference type="RefSeq" id="WP_288199546.1">
    <property type="nucleotide sequence ID" value="NZ_LT608334.1"/>
</dbReference>
<dbReference type="PANTHER" id="PTHR45846:SF1">
    <property type="entry name" value="TRNA-DIHYDROURIDINE(47) SYNTHASE [NAD(P)(+)]-LIKE"/>
    <property type="match status" value="1"/>
</dbReference>
<dbReference type="AlphaFoldDB" id="A0A212L7Z5"/>
<dbReference type="InterPro" id="IPR024036">
    <property type="entry name" value="tRNA-dHydroUridine_Synthase_C"/>
</dbReference>
<keyword evidence="7" id="KW-0521">NADP</keyword>
<evidence type="ECO:0000256" key="5">
    <source>
        <dbReference type="ARBA" id="ARBA00022643"/>
    </source>
</evidence>
<dbReference type="GO" id="GO:0000049">
    <property type="term" value="F:tRNA binding"/>
    <property type="evidence" value="ECO:0007669"/>
    <property type="project" value="UniProtKB-KW"/>
</dbReference>
<feature type="domain" description="DUS-like FMN-binding" evidence="15">
    <location>
        <begin position="31"/>
        <end position="309"/>
    </location>
</feature>
<feature type="binding site" evidence="14">
    <location>
        <position position="185"/>
    </location>
    <ligand>
        <name>FMN</name>
        <dbReference type="ChEBI" id="CHEBI:58210"/>
    </ligand>
</feature>
<evidence type="ECO:0000256" key="1">
    <source>
        <dbReference type="ARBA" id="ARBA00001917"/>
    </source>
</evidence>
<proteinExistence type="inferred from homology"/>
<dbReference type="InterPro" id="IPR001269">
    <property type="entry name" value="DUS_fam"/>
</dbReference>
<evidence type="ECO:0000256" key="11">
    <source>
        <dbReference type="ARBA" id="ARBA00048802"/>
    </source>
</evidence>
<evidence type="ECO:0000256" key="14">
    <source>
        <dbReference type="PIRSR" id="PIRSR006621-2"/>
    </source>
</evidence>
<keyword evidence="6 12" id="KW-0819">tRNA processing</keyword>
<evidence type="ECO:0000256" key="4">
    <source>
        <dbReference type="ARBA" id="ARBA00022630"/>
    </source>
</evidence>
<sequence length="348" mass="36760">MAVSQPDRKAMMAPAKELRVGGVTVPSPVFLAPMAGITDLPFRRVARRYGAGLTISEMVASETLLDGHPETTARAEADDEGLHVVQLAGREARWMGEGARAAEAGGADIIDINMGCPAKKVVSGYSGSALMRDLDHALTLVEAVVGAVRVPVTLKMRLGWDDGSINAPELARRAEAAGVAMVTVHARTRNQFYKGVADWSKVRAVRAAVSIPLVVNGDVVDAASAREALRQSGADAVMVGRGAYGRPWLPGRIAAALVAGGEAEAPDRDEILGSLKAQYAHMLGHYGEGLGLRMGRKHIGWTFDAVPRGEATAPDIRRRALTAEAPEAVLEAIDEWFGDGASFERVAA</sequence>
<accession>A0A212L7Z5</accession>
<comment type="catalytic activity">
    <reaction evidence="10">
        <text>a 5,6-dihydrouridine in tRNA + NADP(+) = a uridine in tRNA + NADPH + H(+)</text>
        <dbReference type="Rhea" id="RHEA:23624"/>
        <dbReference type="Rhea" id="RHEA-COMP:13339"/>
        <dbReference type="Rhea" id="RHEA-COMP:13887"/>
        <dbReference type="ChEBI" id="CHEBI:15378"/>
        <dbReference type="ChEBI" id="CHEBI:57783"/>
        <dbReference type="ChEBI" id="CHEBI:58349"/>
        <dbReference type="ChEBI" id="CHEBI:65315"/>
        <dbReference type="ChEBI" id="CHEBI:74443"/>
    </reaction>
</comment>
<keyword evidence="3" id="KW-0820">tRNA-binding</keyword>
<dbReference type="InterPro" id="IPR013785">
    <property type="entry name" value="Aldolase_TIM"/>
</dbReference>
<dbReference type="PROSITE" id="PS01136">
    <property type="entry name" value="UPF0034"/>
    <property type="match status" value="1"/>
</dbReference>
<dbReference type="Pfam" id="PF01207">
    <property type="entry name" value="Dus"/>
    <property type="match status" value="1"/>
</dbReference>
<dbReference type="Gene3D" id="3.20.20.70">
    <property type="entry name" value="Aldolase class I"/>
    <property type="match status" value="1"/>
</dbReference>
<feature type="binding site" evidence="14">
    <location>
        <position position="86"/>
    </location>
    <ligand>
        <name>FMN</name>
        <dbReference type="ChEBI" id="CHEBI:58210"/>
    </ligand>
</feature>
<dbReference type="Gene3D" id="1.10.1200.80">
    <property type="entry name" value="Putative flavin oxidoreducatase, domain 2"/>
    <property type="match status" value="1"/>
</dbReference>
<feature type="binding site" evidence="14">
    <location>
        <begin position="33"/>
        <end position="35"/>
    </location>
    <ligand>
        <name>FMN</name>
        <dbReference type="ChEBI" id="CHEBI:58210"/>
    </ligand>
</feature>
<keyword evidence="14" id="KW-0547">Nucleotide-binding</keyword>
<comment type="catalytic activity">
    <reaction evidence="11">
        <text>a 5,6-dihydrouridine in tRNA + NAD(+) = a uridine in tRNA + NADH + H(+)</text>
        <dbReference type="Rhea" id="RHEA:54452"/>
        <dbReference type="Rhea" id="RHEA-COMP:13339"/>
        <dbReference type="Rhea" id="RHEA-COMP:13887"/>
        <dbReference type="ChEBI" id="CHEBI:15378"/>
        <dbReference type="ChEBI" id="CHEBI:57540"/>
        <dbReference type="ChEBI" id="CHEBI:57945"/>
        <dbReference type="ChEBI" id="CHEBI:65315"/>
        <dbReference type="ChEBI" id="CHEBI:74443"/>
    </reaction>
</comment>
<dbReference type="PANTHER" id="PTHR45846">
    <property type="entry name" value="TRNA-DIHYDROURIDINE(47) SYNTHASE [NAD(P)(+)]-LIKE"/>
    <property type="match status" value="1"/>
</dbReference>
<dbReference type="SUPFAM" id="SSF51395">
    <property type="entry name" value="FMN-linked oxidoreductases"/>
    <property type="match status" value="1"/>
</dbReference>
<protein>
    <recommendedName>
        <fullName evidence="12">tRNA-dihydrouridine synthase</fullName>
        <ecNumber evidence="12">1.3.1.-</ecNumber>
    </recommendedName>
</protein>
<evidence type="ECO:0000313" key="16">
    <source>
        <dbReference type="EMBL" id="SCM73648.1"/>
    </source>
</evidence>
<keyword evidence="9 12" id="KW-0560">Oxidoreductase</keyword>
<feature type="binding site" evidence="14">
    <location>
        <begin position="240"/>
        <end position="241"/>
    </location>
    <ligand>
        <name>FMN</name>
        <dbReference type="ChEBI" id="CHEBI:58210"/>
    </ligand>
</feature>
<name>A0A212L7Z5_9HYPH</name>
<dbReference type="InterPro" id="IPR018517">
    <property type="entry name" value="tRNA_hU_synthase_CS"/>
</dbReference>
<dbReference type="PIRSF" id="PIRSF006621">
    <property type="entry name" value="Dus"/>
    <property type="match status" value="1"/>
</dbReference>
<feature type="active site" description="Proton donor" evidence="13">
    <location>
        <position position="116"/>
    </location>
</feature>
<dbReference type="InterPro" id="IPR004652">
    <property type="entry name" value="DusB-like"/>
</dbReference>
<evidence type="ECO:0000256" key="12">
    <source>
        <dbReference type="PIRNR" id="PIRNR006621"/>
    </source>
</evidence>
<keyword evidence="8" id="KW-0694">RNA-binding</keyword>
<dbReference type="GO" id="GO:0017150">
    <property type="term" value="F:tRNA dihydrouridine synthase activity"/>
    <property type="evidence" value="ECO:0007669"/>
    <property type="project" value="InterPro"/>
</dbReference>
<dbReference type="NCBIfam" id="TIGR00737">
    <property type="entry name" value="nifR3_yhdG"/>
    <property type="match status" value="1"/>
</dbReference>
<keyword evidence="4 12" id="KW-0285">Flavoprotein</keyword>
<evidence type="ECO:0000256" key="6">
    <source>
        <dbReference type="ARBA" id="ARBA00022694"/>
    </source>
</evidence>
<evidence type="ECO:0000256" key="8">
    <source>
        <dbReference type="ARBA" id="ARBA00022884"/>
    </source>
</evidence>
<comment type="similarity">
    <text evidence="12">Belongs to the dus family.</text>
</comment>
<gene>
    <name evidence="16" type="primary">dus</name>
    <name evidence="16" type="ORF">KL86PLE_120027</name>
</gene>
<reference evidence="16" key="1">
    <citation type="submission" date="2016-08" db="EMBL/GenBank/DDBJ databases">
        <authorList>
            <person name="Seilhamer J.J."/>
        </authorList>
    </citation>
    <scope>NUCLEOTIDE SEQUENCE</scope>
    <source>
        <strain evidence="16">86</strain>
    </source>
</reference>
<dbReference type="EMBL" id="FMJD01000004">
    <property type="protein sequence ID" value="SCM73648.1"/>
    <property type="molecule type" value="Genomic_DNA"/>
</dbReference>
<organism evidence="16">
    <name type="scientific">uncultured Pleomorphomonas sp</name>
    <dbReference type="NCBI Taxonomy" id="442121"/>
    <lineage>
        <taxon>Bacteria</taxon>
        <taxon>Pseudomonadati</taxon>
        <taxon>Pseudomonadota</taxon>
        <taxon>Alphaproteobacteria</taxon>
        <taxon>Hyphomicrobiales</taxon>
        <taxon>Pleomorphomonadaceae</taxon>
        <taxon>Pleomorphomonas</taxon>
        <taxon>environmental samples</taxon>
    </lineage>
</organism>
<evidence type="ECO:0000256" key="13">
    <source>
        <dbReference type="PIRSR" id="PIRSR006621-1"/>
    </source>
</evidence>
<evidence type="ECO:0000256" key="2">
    <source>
        <dbReference type="ARBA" id="ARBA00002790"/>
    </source>
</evidence>
<dbReference type="EC" id="1.3.1.-" evidence="12"/>
<comment type="cofactor">
    <cofactor evidence="1 12 14">
        <name>FMN</name>
        <dbReference type="ChEBI" id="CHEBI:58210"/>
    </cofactor>
</comment>
<comment type="function">
    <text evidence="2 12">Catalyzes the synthesis of 5,6-dihydrouridine (D), a modified base found in the D-loop of most tRNAs, via the reduction of the C5-C6 double bond in target uridines.</text>
</comment>
<dbReference type="InterPro" id="IPR035587">
    <property type="entry name" value="DUS-like_FMN-bd"/>
</dbReference>
<dbReference type="GO" id="GO:0050660">
    <property type="term" value="F:flavin adenine dinucleotide binding"/>
    <property type="evidence" value="ECO:0007669"/>
    <property type="project" value="InterPro"/>
</dbReference>
<keyword evidence="5 12" id="KW-0288">FMN</keyword>
<evidence type="ECO:0000256" key="7">
    <source>
        <dbReference type="ARBA" id="ARBA00022857"/>
    </source>
</evidence>
<evidence type="ECO:0000259" key="15">
    <source>
        <dbReference type="Pfam" id="PF01207"/>
    </source>
</evidence>